<evidence type="ECO:0000256" key="7">
    <source>
        <dbReference type="ARBA" id="ARBA00022896"/>
    </source>
</evidence>
<evidence type="ECO:0000256" key="1">
    <source>
        <dbReference type="ARBA" id="ARBA00001961"/>
    </source>
</evidence>
<dbReference type="Gene3D" id="2.60.120.620">
    <property type="entry name" value="q2cbj1_9rhob like domain"/>
    <property type="match status" value="1"/>
</dbReference>
<dbReference type="InterPro" id="IPR006620">
    <property type="entry name" value="Pro_4_hyd_alph"/>
</dbReference>
<dbReference type="GO" id="GO:0005506">
    <property type="term" value="F:iron ion binding"/>
    <property type="evidence" value="ECO:0007669"/>
    <property type="project" value="InterPro"/>
</dbReference>
<dbReference type="InterPro" id="IPR013547">
    <property type="entry name" value="P4H_N"/>
</dbReference>
<evidence type="ECO:0000256" key="4">
    <source>
        <dbReference type="ARBA" id="ARBA00006511"/>
    </source>
</evidence>
<dbReference type="InterPro" id="IPR045054">
    <property type="entry name" value="P4HA-like"/>
</dbReference>
<reference evidence="13" key="1">
    <citation type="submission" date="2021-05" db="EMBL/GenBank/DDBJ databases">
        <authorList>
            <person name="Alioto T."/>
            <person name="Alioto T."/>
            <person name="Gomez Garrido J."/>
        </authorList>
    </citation>
    <scope>NUCLEOTIDE SEQUENCE</scope>
</reference>
<dbReference type="PROSITE" id="PS51471">
    <property type="entry name" value="FE2OG_OXY"/>
    <property type="match status" value="1"/>
</dbReference>
<dbReference type="AlphaFoldDB" id="A0A8D8LF26"/>
<name>A0A8D8LF26_9HEMI</name>
<keyword evidence="9" id="KW-0560">Oxidoreductase</keyword>
<feature type="chain" id="PRO_5033962041" description="procollagen-proline 4-dioxygenase" evidence="11">
    <location>
        <begin position="22"/>
        <end position="576"/>
    </location>
</feature>
<protein>
    <recommendedName>
        <fullName evidence="5">procollagen-proline 4-dioxygenase</fullName>
        <ecNumber evidence="5">1.14.11.2</ecNumber>
    </recommendedName>
</protein>
<organism evidence="13">
    <name type="scientific">Cacopsylla melanoneura</name>
    <dbReference type="NCBI Taxonomy" id="428564"/>
    <lineage>
        <taxon>Eukaryota</taxon>
        <taxon>Metazoa</taxon>
        <taxon>Ecdysozoa</taxon>
        <taxon>Arthropoda</taxon>
        <taxon>Hexapoda</taxon>
        <taxon>Insecta</taxon>
        <taxon>Pterygota</taxon>
        <taxon>Neoptera</taxon>
        <taxon>Paraneoptera</taxon>
        <taxon>Hemiptera</taxon>
        <taxon>Sternorrhyncha</taxon>
        <taxon>Psylloidea</taxon>
        <taxon>Psyllidae</taxon>
        <taxon>Psyllinae</taxon>
        <taxon>Cacopsylla</taxon>
    </lineage>
</organism>
<dbReference type="GO" id="GO:0005788">
    <property type="term" value="C:endoplasmic reticulum lumen"/>
    <property type="evidence" value="ECO:0007669"/>
    <property type="project" value="UniProtKB-SubCell"/>
</dbReference>
<comment type="similarity">
    <text evidence="4">Belongs to the P4HA family.</text>
</comment>
<feature type="signal peptide" evidence="11">
    <location>
        <begin position="1"/>
        <end position="21"/>
    </location>
</feature>
<comment type="subcellular location">
    <subcellularLocation>
        <location evidence="3">Endoplasmic reticulum lumen</location>
    </subcellularLocation>
</comment>
<evidence type="ECO:0000259" key="12">
    <source>
        <dbReference type="PROSITE" id="PS51471"/>
    </source>
</evidence>
<evidence type="ECO:0000256" key="11">
    <source>
        <dbReference type="SAM" id="SignalP"/>
    </source>
</evidence>
<evidence type="ECO:0000313" key="13">
    <source>
        <dbReference type="EMBL" id="CAG6609539.1"/>
    </source>
</evidence>
<dbReference type="Pfam" id="PF13640">
    <property type="entry name" value="2OG-FeII_Oxy_3"/>
    <property type="match status" value="1"/>
</dbReference>
<keyword evidence="7" id="KW-0847">Vitamin C</keyword>
<dbReference type="EMBL" id="HBUF01015027">
    <property type="protein sequence ID" value="CAG6609544.1"/>
    <property type="molecule type" value="Transcribed_RNA"/>
</dbReference>
<sequence>MNFVKLLLLLTVQTRWSSIFAAQGRTVYSALNTMMETLVQEQKLLKAAEYYAARRADKLKIVTRIHERWKQVHKETRLNLTTTRSDPMTNLKLIQRITSLWPELKNSFLNRAEERRALSHVVTRALVPDVNDIRGFTRLLVVNAVTYEKSFDEILNVRTPFVSLDDFLELSFRVKYHDLGTNRLNTLTSAVDLAYYGLLQYEDTTTGDTDDTESTVQHKPIQLTKERWDLLSSLTDDLNENGFWEGGYTLCKAILQLFPDDDEFIFKVEMFKDKLQRKRQEQDILRRNITETSVVNEVNPDKELYAKLCRRKRLILPTRSDLKCYYVHLNSHLRHIAAYKMEEVSRSPLIRIYHDVIHDGEIELMKSLTTPHLNSANVFNPDAGVQQSEDRISNNAWLYDPDRYPIISGVPQPPEQAHLYRVINKRLEDCTGLNGVGTEGFQVNNYGIGGHYLWHYDSLYYNDKSGTYKNDRLATWMFYLNDVVEGGNTVFTRLNIAIPPMKGAAVFWYNLHPSGLNDFRTLHAGCPILQGTKWVTNLWIGEFEQIFHKPCLKGADRETSSPHDIINYYEALLASM</sequence>
<comment type="cofactor">
    <cofactor evidence="1">
        <name>L-ascorbate</name>
        <dbReference type="ChEBI" id="CHEBI:38290"/>
    </cofactor>
</comment>
<dbReference type="GO" id="GO:0004656">
    <property type="term" value="F:procollagen-proline 4-dioxygenase activity"/>
    <property type="evidence" value="ECO:0007669"/>
    <property type="project" value="UniProtKB-EC"/>
</dbReference>
<keyword evidence="6" id="KW-0479">Metal-binding</keyword>
<evidence type="ECO:0000256" key="8">
    <source>
        <dbReference type="ARBA" id="ARBA00022964"/>
    </source>
</evidence>
<evidence type="ECO:0000256" key="9">
    <source>
        <dbReference type="ARBA" id="ARBA00023002"/>
    </source>
</evidence>
<feature type="domain" description="Fe2OG dioxygenase" evidence="12">
    <location>
        <begin position="437"/>
        <end position="542"/>
    </location>
</feature>
<dbReference type="EMBL" id="HBUF01015022">
    <property type="protein sequence ID" value="CAG6609539.1"/>
    <property type="molecule type" value="Transcribed_RNA"/>
</dbReference>
<comment type="function">
    <text evidence="2">Catalyzes the post-translational formation of 4-hydroxyproline in -Xaa-Pro-Gly- sequences in collagens and other proteins.</text>
</comment>
<dbReference type="EMBL" id="HBUF01015025">
    <property type="protein sequence ID" value="CAG6609542.1"/>
    <property type="molecule type" value="Transcribed_RNA"/>
</dbReference>
<keyword evidence="10" id="KW-0408">Iron</keyword>
<dbReference type="PANTHER" id="PTHR10869">
    <property type="entry name" value="PROLYL 4-HYDROXYLASE ALPHA SUBUNIT"/>
    <property type="match status" value="1"/>
</dbReference>
<dbReference type="EMBL" id="HBUF01015026">
    <property type="protein sequence ID" value="CAG6609543.1"/>
    <property type="molecule type" value="Transcribed_RNA"/>
</dbReference>
<dbReference type="Pfam" id="PF08336">
    <property type="entry name" value="P4Ha_N"/>
    <property type="match status" value="1"/>
</dbReference>
<keyword evidence="11" id="KW-0732">Signal</keyword>
<dbReference type="InterPro" id="IPR005123">
    <property type="entry name" value="Oxoglu/Fe-dep_dioxygenase_dom"/>
</dbReference>
<evidence type="ECO:0000256" key="6">
    <source>
        <dbReference type="ARBA" id="ARBA00022723"/>
    </source>
</evidence>
<dbReference type="Gene3D" id="6.10.140.1460">
    <property type="match status" value="1"/>
</dbReference>
<evidence type="ECO:0000256" key="2">
    <source>
        <dbReference type="ARBA" id="ARBA00002035"/>
    </source>
</evidence>
<proteinExistence type="inferred from homology"/>
<evidence type="ECO:0000256" key="10">
    <source>
        <dbReference type="ARBA" id="ARBA00023004"/>
    </source>
</evidence>
<dbReference type="SMART" id="SM00702">
    <property type="entry name" value="P4Hc"/>
    <property type="match status" value="1"/>
</dbReference>
<dbReference type="GO" id="GO:0031418">
    <property type="term" value="F:L-ascorbic acid binding"/>
    <property type="evidence" value="ECO:0007669"/>
    <property type="project" value="UniProtKB-KW"/>
</dbReference>
<accession>A0A8D8LF26</accession>
<dbReference type="InterPro" id="IPR044862">
    <property type="entry name" value="Pro_4_hyd_alph_FE2OG_OXY"/>
</dbReference>
<dbReference type="PANTHER" id="PTHR10869:SF244">
    <property type="entry name" value="PROLYL 4-HYDROXYLASE SUBUNIT ALPHA-2"/>
    <property type="match status" value="1"/>
</dbReference>
<evidence type="ECO:0000256" key="5">
    <source>
        <dbReference type="ARBA" id="ARBA00012269"/>
    </source>
</evidence>
<dbReference type="EC" id="1.14.11.2" evidence="5"/>
<keyword evidence="8" id="KW-0223">Dioxygenase</keyword>
<evidence type="ECO:0000256" key="3">
    <source>
        <dbReference type="ARBA" id="ARBA00004319"/>
    </source>
</evidence>